<dbReference type="OrthoDB" id="410267at2759"/>
<accession>A0A9E7GK62</accession>
<reference evidence="7" key="1">
    <citation type="submission" date="2022-05" db="EMBL/GenBank/DDBJ databases">
        <title>The Musa troglodytarum L. genome provides insights into the mechanism of non-climacteric behaviour and enrichment of carotenoids.</title>
        <authorList>
            <person name="Wang J."/>
        </authorList>
    </citation>
    <scope>NUCLEOTIDE SEQUENCE</scope>
    <source>
        <tissue evidence="7">Leaf</tissue>
    </source>
</reference>
<dbReference type="Pfam" id="PF00168">
    <property type="entry name" value="C2"/>
    <property type="match status" value="1"/>
</dbReference>
<dbReference type="InterPro" id="IPR010658">
    <property type="entry name" value="Nodulin-like"/>
</dbReference>
<keyword evidence="2 5" id="KW-0812">Transmembrane</keyword>
<dbReference type="SUPFAM" id="SSF49562">
    <property type="entry name" value="C2 domain (Calcium/lipid-binding domain, CaLB)"/>
    <property type="match status" value="1"/>
</dbReference>
<dbReference type="SUPFAM" id="SSF103473">
    <property type="entry name" value="MFS general substrate transporter"/>
    <property type="match status" value="2"/>
</dbReference>
<evidence type="ECO:0000259" key="6">
    <source>
        <dbReference type="PROSITE" id="PS50004"/>
    </source>
</evidence>
<dbReference type="Gene3D" id="2.60.40.150">
    <property type="entry name" value="C2 domain"/>
    <property type="match status" value="1"/>
</dbReference>
<dbReference type="AlphaFoldDB" id="A0A9E7GK62"/>
<feature type="transmembrane region" description="Helical" evidence="5">
    <location>
        <begin position="31"/>
        <end position="53"/>
    </location>
</feature>
<dbReference type="CDD" id="cd17354">
    <property type="entry name" value="MFS_Mch1p_like"/>
    <property type="match status" value="1"/>
</dbReference>
<dbReference type="SMART" id="SM00239">
    <property type="entry name" value="C2"/>
    <property type="match status" value="1"/>
</dbReference>
<feature type="domain" description="C2" evidence="6">
    <location>
        <begin position="597"/>
        <end position="726"/>
    </location>
</feature>
<dbReference type="GO" id="GO:0006952">
    <property type="term" value="P:defense response"/>
    <property type="evidence" value="ECO:0007669"/>
    <property type="project" value="InterPro"/>
</dbReference>
<feature type="transmembrane region" description="Helical" evidence="5">
    <location>
        <begin position="182"/>
        <end position="202"/>
    </location>
</feature>
<dbReference type="Pfam" id="PF06813">
    <property type="entry name" value="Nodulin-like"/>
    <property type="match status" value="1"/>
</dbReference>
<feature type="transmembrane region" description="Helical" evidence="5">
    <location>
        <begin position="387"/>
        <end position="405"/>
    </location>
</feature>
<organism evidence="7 8">
    <name type="scientific">Musa troglodytarum</name>
    <name type="common">fe'i banana</name>
    <dbReference type="NCBI Taxonomy" id="320322"/>
    <lineage>
        <taxon>Eukaryota</taxon>
        <taxon>Viridiplantae</taxon>
        <taxon>Streptophyta</taxon>
        <taxon>Embryophyta</taxon>
        <taxon>Tracheophyta</taxon>
        <taxon>Spermatophyta</taxon>
        <taxon>Magnoliopsida</taxon>
        <taxon>Liliopsida</taxon>
        <taxon>Zingiberales</taxon>
        <taxon>Musaceae</taxon>
        <taxon>Musa</taxon>
    </lineage>
</organism>
<protein>
    <submittedName>
        <fullName evidence="7">Nodulin-like</fullName>
    </submittedName>
</protein>
<evidence type="ECO:0000256" key="3">
    <source>
        <dbReference type="ARBA" id="ARBA00022989"/>
    </source>
</evidence>
<dbReference type="InterPro" id="IPR000008">
    <property type="entry name" value="C2_dom"/>
</dbReference>
<feature type="transmembrane region" description="Helical" evidence="5">
    <location>
        <begin position="479"/>
        <end position="501"/>
    </location>
</feature>
<feature type="transmembrane region" description="Helical" evidence="5">
    <location>
        <begin position="147"/>
        <end position="170"/>
    </location>
</feature>
<feature type="non-terminal residue" evidence="7">
    <location>
        <position position="1"/>
    </location>
</feature>
<comment type="subcellular location">
    <subcellularLocation>
        <location evidence="1">Membrane</location>
        <topology evidence="1">Multi-pass membrane protein</topology>
    </subcellularLocation>
</comment>
<keyword evidence="4 5" id="KW-0472">Membrane</keyword>
<name>A0A9E7GK62_9LILI</name>
<feature type="transmembrane region" description="Helical" evidence="5">
    <location>
        <begin position="208"/>
        <end position="226"/>
    </location>
</feature>
<keyword evidence="3 5" id="KW-1133">Transmembrane helix</keyword>
<feature type="transmembrane region" description="Helical" evidence="5">
    <location>
        <begin position="272"/>
        <end position="294"/>
    </location>
</feature>
<dbReference type="Gene3D" id="1.20.1250.20">
    <property type="entry name" value="MFS general substrate transporter like domains"/>
    <property type="match status" value="1"/>
</dbReference>
<feature type="transmembrane region" description="Helical" evidence="5">
    <location>
        <begin position="513"/>
        <end position="537"/>
    </location>
</feature>
<dbReference type="PROSITE" id="PS50004">
    <property type="entry name" value="C2"/>
    <property type="match status" value="1"/>
</dbReference>
<evidence type="ECO:0000256" key="2">
    <source>
        <dbReference type="ARBA" id="ARBA00022692"/>
    </source>
</evidence>
<feature type="transmembrane region" description="Helical" evidence="5">
    <location>
        <begin position="411"/>
        <end position="434"/>
    </location>
</feature>
<dbReference type="Pfam" id="PF23262">
    <property type="entry name" value="NFD4_C"/>
    <property type="match status" value="1"/>
</dbReference>
<evidence type="ECO:0000313" key="7">
    <source>
        <dbReference type="EMBL" id="URE16891.1"/>
    </source>
</evidence>
<evidence type="ECO:0000256" key="4">
    <source>
        <dbReference type="ARBA" id="ARBA00023136"/>
    </source>
</evidence>
<gene>
    <name evidence="7" type="ORF">MUK42_12834</name>
</gene>
<dbReference type="GO" id="GO:0016020">
    <property type="term" value="C:membrane"/>
    <property type="evidence" value="ECO:0007669"/>
    <property type="project" value="UniProtKB-SubCell"/>
</dbReference>
<dbReference type="EMBL" id="CP097509">
    <property type="protein sequence ID" value="URE16891.1"/>
    <property type="molecule type" value="Genomic_DNA"/>
</dbReference>
<dbReference type="PANTHER" id="PTHR21576:SF154">
    <property type="entry name" value="OS04G0502800 PROTEIN"/>
    <property type="match status" value="1"/>
</dbReference>
<sequence length="925" mass="99530">RASDGKSGRKRSAKAIAGKMQELKAGRRPPWVGLAAAVWVLVAAGNAYTFPLYSPSLKSVLGYNQQQLTMLGVANDVGENFGLIAGFASSRFRPWLVLFAGAACCFLGFGVLWLTVTQTVTGLPFWTVSSFSALLHVTFLVHSFASLWIALCIGTNSSAWLVTGVLVTNMRNFPLSRGTVSGILKGYVGLSLSVFTALYTGMLHSSSTNLLLFLAIGLPAVCLAMMCTVRPCTPSLEENSSERGRFLFIQISSVLLGLYLLSFTIVNSYVSLGDGITCLFFGIMVLFLLAPLAIPLKMTFFPASNEQTVGKIPSSGSLDHLSTGGQDKTEPLIATSSTNNLGNVQESDDVSDVEMLLAVGEGAVKKKRRPKRGDDFELHEALIKADFWLLFMAFFIGVGSGVTVLNNLAQIGIAVGVDDPTILLCLFSFGNFLGRLGGGAVSEYFVRTRMLPRPIWMTCTQIIMILAYLLYALGLSSTLNASTAMLGMCYGVQTSVMVPTVSELFGLKHFGTLFNFMLLGNPLGAFLFSGLLAGSLYDKEAAKQHPPFLDHSSTSCLGPSCFRVTFLTLAGSSNGSRHVLPSCRTINFDSPSFSGPKPRKRRRRTTTTMMAVVDQIELKAISCKGVKSFNLFQKTCLSAAVFLSSANADRPRRTQRLQTTVDRDGGENPEWDQPMRFDLDGDDLVLEFELKDHGGLLPGDKIVGRASVPVADLAAERLPGAFRRVSYQVLASDGKPNGVLSFAYRIDGRGANIAPPPPDFLPSAPVLGYMPPFDPPAIPPPLVYCPPPGSNSMYPPPVPTATAPVLSYTAPPGSSPMYPPLPLEPAWSMHPPPPPSESIWSPCPPPPPGANWSMYPPAPPRPEPNWLLYHPAAEPAISYPAPSPMEAPTYPPPPGPAATGYVDCDQRQVPHGWMTDGWHPGAYGR</sequence>
<evidence type="ECO:0000313" key="8">
    <source>
        <dbReference type="Proteomes" id="UP001055439"/>
    </source>
</evidence>
<feature type="transmembrane region" description="Helical" evidence="5">
    <location>
        <begin position="246"/>
        <end position="266"/>
    </location>
</feature>
<dbReference type="CDD" id="cd04051">
    <property type="entry name" value="C2_SRC2_like"/>
    <property type="match status" value="1"/>
</dbReference>
<keyword evidence="8" id="KW-1185">Reference proteome</keyword>
<evidence type="ECO:0000256" key="5">
    <source>
        <dbReference type="SAM" id="Phobius"/>
    </source>
</evidence>
<dbReference type="InterPro" id="IPR035892">
    <property type="entry name" value="C2_domain_sf"/>
</dbReference>
<dbReference type="InterPro" id="IPR036259">
    <property type="entry name" value="MFS_trans_sf"/>
</dbReference>
<dbReference type="InterPro" id="IPR044750">
    <property type="entry name" value="C2_SRC2/BAP"/>
</dbReference>
<proteinExistence type="predicted"/>
<feature type="transmembrane region" description="Helical" evidence="5">
    <location>
        <begin position="455"/>
        <end position="473"/>
    </location>
</feature>
<feature type="transmembrane region" description="Helical" evidence="5">
    <location>
        <begin position="95"/>
        <end position="116"/>
    </location>
</feature>
<dbReference type="Proteomes" id="UP001055439">
    <property type="component" value="Chromosome 7"/>
</dbReference>
<evidence type="ECO:0000256" key="1">
    <source>
        <dbReference type="ARBA" id="ARBA00004141"/>
    </source>
</evidence>
<dbReference type="PANTHER" id="PTHR21576">
    <property type="entry name" value="UNCHARACTERIZED NODULIN-LIKE PROTEIN"/>
    <property type="match status" value="1"/>
</dbReference>
<dbReference type="InterPro" id="IPR056555">
    <property type="entry name" value="NFD4_C"/>
</dbReference>